<evidence type="ECO:0000256" key="1">
    <source>
        <dbReference type="SAM" id="MobiDB-lite"/>
    </source>
</evidence>
<organism evidence="2 3">
    <name type="scientific">Roridomyces roridus</name>
    <dbReference type="NCBI Taxonomy" id="1738132"/>
    <lineage>
        <taxon>Eukaryota</taxon>
        <taxon>Fungi</taxon>
        <taxon>Dikarya</taxon>
        <taxon>Basidiomycota</taxon>
        <taxon>Agaricomycotina</taxon>
        <taxon>Agaricomycetes</taxon>
        <taxon>Agaricomycetidae</taxon>
        <taxon>Agaricales</taxon>
        <taxon>Marasmiineae</taxon>
        <taxon>Mycenaceae</taxon>
        <taxon>Roridomyces</taxon>
    </lineage>
</organism>
<reference evidence="2" key="1">
    <citation type="submission" date="2023-03" db="EMBL/GenBank/DDBJ databases">
        <title>Massive genome expansion in bonnet fungi (Mycena s.s.) driven by repeated elements and novel gene families across ecological guilds.</title>
        <authorList>
            <consortium name="Lawrence Berkeley National Laboratory"/>
            <person name="Harder C.B."/>
            <person name="Miyauchi S."/>
            <person name="Viragh M."/>
            <person name="Kuo A."/>
            <person name="Thoen E."/>
            <person name="Andreopoulos B."/>
            <person name="Lu D."/>
            <person name="Skrede I."/>
            <person name="Drula E."/>
            <person name="Henrissat B."/>
            <person name="Morin E."/>
            <person name="Kohler A."/>
            <person name="Barry K."/>
            <person name="LaButti K."/>
            <person name="Morin E."/>
            <person name="Salamov A."/>
            <person name="Lipzen A."/>
            <person name="Mereny Z."/>
            <person name="Hegedus B."/>
            <person name="Baldrian P."/>
            <person name="Stursova M."/>
            <person name="Weitz H."/>
            <person name="Taylor A."/>
            <person name="Grigoriev I.V."/>
            <person name="Nagy L.G."/>
            <person name="Martin F."/>
            <person name="Kauserud H."/>
        </authorList>
    </citation>
    <scope>NUCLEOTIDE SEQUENCE</scope>
    <source>
        <strain evidence="2">9284</strain>
    </source>
</reference>
<sequence>MLARKLIIAIAERNKQVTNFEEVNSTLAKSLRDEWKQAIKDWQADKSKPCPYMLSTSKNDGMNEATVLQELKAAEAAEAAESRGASTATSTTAAAFLKAGLQLEEVQRRIKAEVKGVTLVSAERSSQIQELRVSFYKKLRMFEGLQTVFMPAASEAKLRAGQCVDALRDLRAHLHTQRFLILWRNSNAVGQRRSTRSASLIGRVGDRIARVASKYRHARDALIALKGEGHAPHFQELRAEDMNVGTEEESDTASLRKLAHLGGKKSRNEPAYLKKGLSWIWTAGGGPQEDDSEALHDSVRVEWSKALARRDRWVEEVLLLREEMRRTLRMLRYTQGQWRDRVALRTNAKPEVVAGVRAYGLRQVAIHARIAEAFRSGWNCSLSTAVREVVSQDRAVELEMVDGHPVDAVGDLGFEALEAEEQARGQTLEGPRTRSRGVGAAE</sequence>
<dbReference type="AlphaFoldDB" id="A0AAD7F6H2"/>
<proteinExistence type="predicted"/>
<dbReference type="EMBL" id="JARKIF010000084">
    <property type="protein sequence ID" value="KAJ7604992.1"/>
    <property type="molecule type" value="Genomic_DNA"/>
</dbReference>
<comment type="caution">
    <text evidence="2">The sequence shown here is derived from an EMBL/GenBank/DDBJ whole genome shotgun (WGS) entry which is preliminary data.</text>
</comment>
<protein>
    <submittedName>
        <fullName evidence="2">Uncharacterized protein</fullName>
    </submittedName>
</protein>
<feature type="region of interest" description="Disordered" evidence="1">
    <location>
        <begin position="421"/>
        <end position="442"/>
    </location>
</feature>
<name>A0AAD7F6H2_9AGAR</name>
<keyword evidence="3" id="KW-1185">Reference proteome</keyword>
<accession>A0AAD7F6H2</accession>
<evidence type="ECO:0000313" key="3">
    <source>
        <dbReference type="Proteomes" id="UP001221142"/>
    </source>
</evidence>
<dbReference type="Proteomes" id="UP001221142">
    <property type="component" value="Unassembled WGS sequence"/>
</dbReference>
<gene>
    <name evidence="2" type="ORF">FB45DRAFT_1069709</name>
</gene>
<evidence type="ECO:0000313" key="2">
    <source>
        <dbReference type="EMBL" id="KAJ7604992.1"/>
    </source>
</evidence>